<dbReference type="Proteomes" id="UP000253740">
    <property type="component" value="Unassembled WGS sequence"/>
</dbReference>
<gene>
    <name evidence="2" type="ORF">MBSD_n0302</name>
</gene>
<accession>A0A0K8QJK3</accession>
<feature type="region of interest" description="Disordered" evidence="1">
    <location>
        <begin position="68"/>
        <end position="92"/>
    </location>
</feature>
<organism evidence="2">
    <name type="scientific">Mizugakiibacter sediminis</name>
    <dbReference type="NCBI Taxonomy" id="1475481"/>
    <lineage>
        <taxon>Bacteria</taxon>
        <taxon>Pseudomonadati</taxon>
        <taxon>Pseudomonadota</taxon>
        <taxon>Gammaproteobacteria</taxon>
        <taxon>Lysobacterales</taxon>
        <taxon>Rhodanobacteraceae</taxon>
        <taxon>Mizugakiibacter</taxon>
    </lineage>
</organism>
<protein>
    <submittedName>
        <fullName evidence="2">Uncharacterized protein</fullName>
    </submittedName>
</protein>
<reference evidence="2" key="1">
    <citation type="submission" date="2015-08" db="EMBL/GenBank/DDBJ databases">
        <title>Complete DNA Sequence of Pseudomonas syringae pv. actinidiae, the Causal Agent of Kiwifruit Canker Disease.</title>
        <authorList>
            <person name="Rikkerink E.H.A."/>
            <person name="Fineran P.C."/>
        </authorList>
    </citation>
    <scope>NUCLEOTIDE SEQUENCE</scope>
    <source>
        <strain evidence="2">SkMP5</strain>
    </source>
</reference>
<dbReference type="AlphaFoldDB" id="A0A0K8QJK3"/>
<keyword evidence="3" id="KW-1185">Reference proteome</keyword>
<feature type="region of interest" description="Disordered" evidence="1">
    <location>
        <begin position="1"/>
        <end position="21"/>
    </location>
</feature>
<proteinExistence type="predicted"/>
<evidence type="ECO:0000313" key="2">
    <source>
        <dbReference type="EMBL" id="GAP65014.1"/>
    </source>
</evidence>
<evidence type="ECO:0000256" key="1">
    <source>
        <dbReference type="SAM" id="MobiDB-lite"/>
    </source>
</evidence>
<dbReference type="EMBL" id="DF970144">
    <property type="protein sequence ID" value="GAP65014.1"/>
    <property type="molecule type" value="Genomic_DNA"/>
</dbReference>
<evidence type="ECO:0000313" key="3">
    <source>
        <dbReference type="Proteomes" id="UP000253740"/>
    </source>
</evidence>
<sequence length="92" mass="9423">MPDGMAAGRRRRVGSRVSPVRPRCLGSGILPNDAPVAAMAALANRGGGSEAPAASARGYFTPCIQRFSSGTSASATRPPRKPILAENTNSLS</sequence>
<name>A0A0K8QJK3_9GAMM</name>